<comment type="subcellular location">
    <subcellularLocation>
        <location evidence="1">Cytoplasm</location>
        <location evidence="1">Cytoskeleton</location>
        <location evidence="1">Microtubule organizing center</location>
        <location evidence="1">Centrosome</location>
    </subcellularLocation>
    <subcellularLocation>
        <location evidence="2">Cytoplasm</location>
        <location evidence="2">Cytoskeleton</location>
        <location evidence="2">Stress fiber</location>
    </subcellularLocation>
    <subcellularLocation>
        <location evidence="3">Cytoplasm</location>
        <location evidence="3">Myofibril</location>
    </subcellularLocation>
</comment>
<dbReference type="PANTHER" id="PTHR13034">
    <property type="entry name" value="DYNACTIN P62 SUBUNIT"/>
    <property type="match status" value="1"/>
</dbReference>
<evidence type="ECO:0000256" key="1">
    <source>
        <dbReference type="ARBA" id="ARBA00004300"/>
    </source>
</evidence>
<keyword evidence="4" id="KW-0963">Cytoplasm</keyword>
<keyword evidence="8" id="KW-0007">Acetylation</keyword>
<protein>
    <recommendedName>
        <fullName evidence="12">Dynactin subunit 4</fullName>
    </recommendedName>
</protein>
<dbReference type="EMBL" id="BLLK01000020">
    <property type="protein sequence ID" value="GFH44639.1"/>
    <property type="molecule type" value="Genomic_DNA"/>
</dbReference>
<dbReference type="GO" id="GO:0005813">
    <property type="term" value="C:centrosome"/>
    <property type="evidence" value="ECO:0007669"/>
    <property type="project" value="UniProtKB-SubCell"/>
</dbReference>
<evidence type="ECO:0000313" key="14">
    <source>
        <dbReference type="EMBL" id="GFH44639.1"/>
    </source>
</evidence>
<dbReference type="Proteomes" id="UP001054902">
    <property type="component" value="Unassembled WGS sequence"/>
</dbReference>
<accession>A0AAD3CGT7</accession>
<evidence type="ECO:0000256" key="5">
    <source>
        <dbReference type="ARBA" id="ARBA00022499"/>
    </source>
</evidence>
<dbReference type="PANTHER" id="PTHR13034:SF2">
    <property type="entry name" value="DYNACTIN SUBUNIT 4"/>
    <property type="match status" value="1"/>
</dbReference>
<evidence type="ECO:0000256" key="7">
    <source>
        <dbReference type="ARBA" id="ARBA00022843"/>
    </source>
</evidence>
<dbReference type="GO" id="GO:0005869">
    <property type="term" value="C:dynactin complex"/>
    <property type="evidence" value="ECO:0007669"/>
    <property type="project" value="InterPro"/>
</dbReference>
<evidence type="ECO:0000256" key="2">
    <source>
        <dbReference type="ARBA" id="ARBA00004529"/>
    </source>
</evidence>
<evidence type="ECO:0000256" key="3">
    <source>
        <dbReference type="ARBA" id="ARBA00004657"/>
    </source>
</evidence>
<keyword evidence="5" id="KW-1017">Isopeptide bond</keyword>
<evidence type="ECO:0000256" key="9">
    <source>
        <dbReference type="ARBA" id="ARBA00023054"/>
    </source>
</evidence>
<comment type="similarity">
    <text evidence="11">Belongs to the dynactin subunit 4 family.</text>
</comment>
<proteinExistence type="inferred from homology"/>
<name>A0AAD3CGT7_9STRA</name>
<comment type="subunit">
    <text evidence="13">Subunit of dynactin, a multiprotein complex part of a tripartite complex with dynein and a adapter, such as BICDL1, BICD2 or HOOK3. The dynactin complex is built around ACTR1A/ACTB filament and consists of an actin-related filament composed of a shoulder domain, a pointed end and a barbed end. Its length is defined by its flexible shoulder domain. The soulder is composed of 2 DCTN1 subunits, 4 DCTN2 and 2 DCTN3. The 4 DCNT2 (via N-terminus) bind the ACTR1A filament and act as molecular rulers to determine the length. The pointed end is important for binding dynein-dynactin cargo adapters. Consists of 4 subunits: ACTR10, DCNT4, DCTN5 and DCTN6. The barbed end is composed of a CAPZA1:CAPZB heterodimers, which binds ACTR1A/ACTB filament and dynactin and stabilizes dynactin. Interacts with ATP7B, but not ATP7A, in a copper-dependent manner. Interacts with ANK2; this interaction is required for localization at costameres. Interacts with N4BP2L1.</text>
</comment>
<reference evidence="14 15" key="1">
    <citation type="journal article" date="2021" name="Sci. Rep.">
        <title>The genome of the diatom Chaetoceros tenuissimus carries an ancient integrated fragment of an extant virus.</title>
        <authorList>
            <person name="Hongo Y."/>
            <person name="Kimura K."/>
            <person name="Takaki Y."/>
            <person name="Yoshida Y."/>
            <person name="Baba S."/>
            <person name="Kobayashi G."/>
            <person name="Nagasaki K."/>
            <person name="Hano T."/>
            <person name="Tomaru Y."/>
        </authorList>
    </citation>
    <scope>NUCLEOTIDE SEQUENCE [LARGE SCALE GENOMIC DNA]</scope>
    <source>
        <strain evidence="14 15">NIES-3715</strain>
    </source>
</reference>
<dbReference type="AlphaFoldDB" id="A0AAD3CGT7"/>
<evidence type="ECO:0000256" key="13">
    <source>
        <dbReference type="ARBA" id="ARBA00093507"/>
    </source>
</evidence>
<evidence type="ECO:0000256" key="8">
    <source>
        <dbReference type="ARBA" id="ARBA00022990"/>
    </source>
</evidence>
<evidence type="ECO:0000256" key="4">
    <source>
        <dbReference type="ARBA" id="ARBA00022490"/>
    </source>
</evidence>
<keyword evidence="7" id="KW-0832">Ubl conjugation</keyword>
<sequence>MASSSSESKRSGVLYYITSPDNSLLSPPLPLSHLYHATATRYLSTSLPLKEVTTAVTDIDSAFCPQCLTSWDASTAFTTAQGICHKRCNESSRELIMGCVSCPCCESRLSNSVMNAKWTLQKEGEILVYNCSYCQWNSSESNLYIQVDGQNVDAVKEAMQQLALQLTERLELSNGQQEFDSKVNLWKEKFNQVDVQRKRAELLKGSTLQNFTLGNVSTLSALDQVEEKKVATEDWNVQRLEDALKERKETMALNVVKDEPSISIHDTIEIDSKEPIFKKYSMEQHLRQELVSPNISTELLPTPVNLQVRAVRRCLREIEAGRPGIVVKRKVNPLEGDSSLRYGQGQWFKKDSSAIHNVPRVTVEEYVHDLETKQFAILLRVKNPTLGPVRFTLGCVDSTTEIPDTKNIMLDSVTLEKVSVKIHAPTQKEANTMDVVTLDAVDDAFLDGGQNQGVNCNHWLEGKNDFDWSSQNSFQTLSVSNDVAYIQYLSNTIEESNDLLIGIPLSLKIELGDSSWESALIEAKGENDALELPFVAVVSR</sequence>
<evidence type="ECO:0000256" key="10">
    <source>
        <dbReference type="ARBA" id="ARBA00023212"/>
    </source>
</evidence>
<dbReference type="InterPro" id="IPR008603">
    <property type="entry name" value="DCTN4"/>
</dbReference>
<evidence type="ECO:0000256" key="6">
    <source>
        <dbReference type="ARBA" id="ARBA00022553"/>
    </source>
</evidence>
<keyword evidence="10" id="KW-0206">Cytoskeleton</keyword>
<gene>
    <name evidence="14" type="ORF">CTEN210_01113</name>
</gene>
<keyword evidence="15" id="KW-1185">Reference proteome</keyword>
<keyword evidence="6" id="KW-0597">Phosphoprotein</keyword>
<evidence type="ECO:0000256" key="12">
    <source>
        <dbReference type="ARBA" id="ARBA00034864"/>
    </source>
</evidence>
<evidence type="ECO:0000256" key="11">
    <source>
        <dbReference type="ARBA" id="ARBA00034776"/>
    </source>
</evidence>
<keyword evidence="9" id="KW-0175">Coiled coil</keyword>
<comment type="caution">
    <text evidence="14">The sequence shown here is derived from an EMBL/GenBank/DDBJ whole genome shotgun (WGS) entry which is preliminary data.</text>
</comment>
<dbReference type="GO" id="GO:0001725">
    <property type="term" value="C:stress fiber"/>
    <property type="evidence" value="ECO:0007669"/>
    <property type="project" value="UniProtKB-SubCell"/>
</dbReference>
<organism evidence="14 15">
    <name type="scientific">Chaetoceros tenuissimus</name>
    <dbReference type="NCBI Taxonomy" id="426638"/>
    <lineage>
        <taxon>Eukaryota</taxon>
        <taxon>Sar</taxon>
        <taxon>Stramenopiles</taxon>
        <taxon>Ochrophyta</taxon>
        <taxon>Bacillariophyta</taxon>
        <taxon>Coscinodiscophyceae</taxon>
        <taxon>Chaetocerotophycidae</taxon>
        <taxon>Chaetocerotales</taxon>
        <taxon>Chaetocerotaceae</taxon>
        <taxon>Chaetoceros</taxon>
    </lineage>
</organism>
<evidence type="ECO:0000313" key="15">
    <source>
        <dbReference type="Proteomes" id="UP001054902"/>
    </source>
</evidence>